<reference evidence="3 5" key="2">
    <citation type="submission" date="2019-09" db="EMBL/GenBank/DDBJ databases">
        <title>A bacterium isolated from glacier soil.</title>
        <authorList>
            <person name="Liu Q."/>
        </authorList>
    </citation>
    <scope>NUCLEOTIDE SEQUENCE [LARGE SCALE GENOMIC DNA]</scope>
    <source>
        <strain evidence="3 5">MDT1-10-3</strain>
    </source>
</reference>
<dbReference type="OrthoDB" id="1522162at2"/>
<feature type="domain" description="Glycosyltransferase subfamily 4-like N-terminal" evidence="2">
    <location>
        <begin position="18"/>
        <end position="183"/>
    </location>
</feature>
<dbReference type="GO" id="GO:0016757">
    <property type="term" value="F:glycosyltransferase activity"/>
    <property type="evidence" value="ECO:0007669"/>
    <property type="project" value="UniProtKB-ARBA"/>
</dbReference>
<comment type="caution">
    <text evidence="3">The sequence shown here is derived from an EMBL/GenBank/DDBJ whole genome shotgun (WGS) entry which is preliminary data.</text>
</comment>
<gene>
    <name evidence="4" type="ORF">ACD591_15645</name>
    <name evidence="3" type="ORF">FOE74_03695</name>
</gene>
<dbReference type="PANTHER" id="PTHR12526:SF630">
    <property type="entry name" value="GLYCOSYLTRANSFERASE"/>
    <property type="match status" value="1"/>
</dbReference>
<dbReference type="EMBL" id="JBGOGF010000008">
    <property type="protein sequence ID" value="MFA1772733.1"/>
    <property type="molecule type" value="Genomic_DNA"/>
</dbReference>
<dbReference type="InterPro" id="IPR001296">
    <property type="entry name" value="Glyco_trans_1"/>
</dbReference>
<dbReference type="InterPro" id="IPR028098">
    <property type="entry name" value="Glyco_trans_4-like_N"/>
</dbReference>
<organism evidence="3 5">
    <name type="scientific">Rufibacter glacialis</name>
    <dbReference type="NCBI Taxonomy" id="1259555"/>
    <lineage>
        <taxon>Bacteria</taxon>
        <taxon>Pseudomonadati</taxon>
        <taxon>Bacteroidota</taxon>
        <taxon>Cytophagia</taxon>
        <taxon>Cytophagales</taxon>
        <taxon>Hymenobacteraceae</taxon>
        <taxon>Rufibacter</taxon>
    </lineage>
</organism>
<dbReference type="Pfam" id="PF00534">
    <property type="entry name" value="Glycos_transf_1"/>
    <property type="match status" value="1"/>
</dbReference>
<dbReference type="CDD" id="cd03811">
    <property type="entry name" value="GT4_GT28_WabH-like"/>
    <property type="match status" value="1"/>
</dbReference>
<evidence type="ECO:0000259" key="1">
    <source>
        <dbReference type="Pfam" id="PF00534"/>
    </source>
</evidence>
<dbReference type="RefSeq" id="WP_149097235.1">
    <property type="nucleotide sequence ID" value="NZ_BMMG01000001.1"/>
</dbReference>
<dbReference type="Pfam" id="PF13439">
    <property type="entry name" value="Glyco_transf_4"/>
    <property type="match status" value="1"/>
</dbReference>
<sequence length="412" mass="46489">MSQEKKKNILLLIPNVGFGGAERVFNDHSIAFGKKYNVIECVFNTDGKKAYSSGNKLINLDVPGGGSLFEKVKNFIVRCQKLKKVKRQYEVDICISHLEGADYINLLSKGAEKVILCIHGSKLHDKNITGAFGFMRKKILMPSLYNRADKIVTVSRDINPELIYEFRVKSDKVITINNFFNIEEIQSKASEPLEPTYSELFQRGDILITSGRLATQKNQKPIFSILSEVKKYKPESKLIIIGDGELRTDLVEEGKRCGLNLYQAWNNDLFNNSYDVYFLGYQANPFKYLSKASAFVFPSAWEGFPMALCEAMICGLPVISADCPTGPREILSPLFQPEHPIRNAEFSEYGVLMPMLSSSDITEAKAVWVDTLIKILDNSSLRVSYSRKGIERTSALAPDKIIHKWEEVIENV</sequence>
<dbReference type="PANTHER" id="PTHR12526">
    <property type="entry name" value="GLYCOSYLTRANSFERASE"/>
    <property type="match status" value="1"/>
</dbReference>
<evidence type="ECO:0000259" key="2">
    <source>
        <dbReference type="Pfam" id="PF13439"/>
    </source>
</evidence>
<evidence type="ECO:0000313" key="6">
    <source>
        <dbReference type="Proteomes" id="UP001570846"/>
    </source>
</evidence>
<dbReference type="Proteomes" id="UP000323866">
    <property type="component" value="Unassembled WGS sequence"/>
</dbReference>
<feature type="domain" description="Glycosyl transferase family 1" evidence="1">
    <location>
        <begin position="203"/>
        <end position="332"/>
    </location>
</feature>
<dbReference type="Gene3D" id="3.40.50.2000">
    <property type="entry name" value="Glycogen Phosphorylase B"/>
    <property type="match status" value="2"/>
</dbReference>
<evidence type="ECO:0000313" key="3">
    <source>
        <dbReference type="EMBL" id="KAA6437614.1"/>
    </source>
</evidence>
<reference evidence="4 6" key="3">
    <citation type="submission" date="2024-08" db="EMBL/GenBank/DDBJ databases">
        <authorList>
            <person name="Wei W."/>
        </authorList>
    </citation>
    <scope>NUCLEOTIDE SEQUENCE [LARGE SCALE GENOMIC DNA]</scope>
    <source>
        <strain evidence="4 6">XU2</strain>
    </source>
</reference>
<evidence type="ECO:0000313" key="5">
    <source>
        <dbReference type="Proteomes" id="UP000323866"/>
    </source>
</evidence>
<accession>A0A5M8QRJ3</accession>
<name>A0A5M8QRJ3_9BACT</name>
<protein>
    <submittedName>
        <fullName evidence="3">Glycosyltransferase</fullName>
    </submittedName>
</protein>
<keyword evidence="6" id="KW-1185">Reference proteome</keyword>
<proteinExistence type="predicted"/>
<dbReference type="AlphaFoldDB" id="A0A5M8QRJ3"/>
<reference evidence="3 5" key="1">
    <citation type="submission" date="2019-07" db="EMBL/GenBank/DDBJ databases">
        <authorList>
            <person name="Qu J.-H."/>
        </authorList>
    </citation>
    <scope>NUCLEOTIDE SEQUENCE [LARGE SCALE GENOMIC DNA]</scope>
    <source>
        <strain evidence="3 5">MDT1-10-3</strain>
    </source>
</reference>
<keyword evidence="3" id="KW-0808">Transferase</keyword>
<dbReference type="SUPFAM" id="SSF53756">
    <property type="entry name" value="UDP-Glycosyltransferase/glycogen phosphorylase"/>
    <property type="match status" value="1"/>
</dbReference>
<dbReference type="EMBL" id="VKKZ01000010">
    <property type="protein sequence ID" value="KAA6437614.1"/>
    <property type="molecule type" value="Genomic_DNA"/>
</dbReference>
<evidence type="ECO:0000313" key="4">
    <source>
        <dbReference type="EMBL" id="MFA1772733.1"/>
    </source>
</evidence>
<dbReference type="Proteomes" id="UP001570846">
    <property type="component" value="Unassembled WGS sequence"/>
</dbReference>